<organism evidence="1 2">
    <name type="scientific">Engystomops pustulosus</name>
    <name type="common">Tungara frog</name>
    <name type="synonym">Physalaemus pustulosus</name>
    <dbReference type="NCBI Taxonomy" id="76066"/>
    <lineage>
        <taxon>Eukaryota</taxon>
        <taxon>Metazoa</taxon>
        <taxon>Chordata</taxon>
        <taxon>Craniata</taxon>
        <taxon>Vertebrata</taxon>
        <taxon>Euteleostomi</taxon>
        <taxon>Amphibia</taxon>
        <taxon>Batrachia</taxon>
        <taxon>Anura</taxon>
        <taxon>Neobatrachia</taxon>
        <taxon>Hyloidea</taxon>
        <taxon>Leptodactylidae</taxon>
        <taxon>Leiuperinae</taxon>
        <taxon>Engystomops</taxon>
    </lineage>
</organism>
<proteinExistence type="predicted"/>
<gene>
    <name evidence="1" type="ORF">GDO81_009531</name>
</gene>
<sequence length="92" mass="10852">MRITSGGRQTIICRTLEHPHNLKRKKYDYFMGPKLKLEPRKQYIKLLRCKSLSGHGYQTSAKRIFNPNSCWYIHSQYSVHCFQCCLGREGSK</sequence>
<keyword evidence="2" id="KW-1185">Reference proteome</keyword>
<dbReference type="EMBL" id="WNYA01000004">
    <property type="protein sequence ID" value="KAG8575347.1"/>
    <property type="molecule type" value="Genomic_DNA"/>
</dbReference>
<dbReference type="Proteomes" id="UP000824782">
    <property type="component" value="Unassembled WGS sequence"/>
</dbReference>
<name>A0AAV7BSP5_ENGPU</name>
<comment type="caution">
    <text evidence="1">The sequence shown here is derived from an EMBL/GenBank/DDBJ whole genome shotgun (WGS) entry which is preliminary data.</text>
</comment>
<accession>A0AAV7BSP5</accession>
<dbReference type="AlphaFoldDB" id="A0AAV7BSP5"/>
<protein>
    <submittedName>
        <fullName evidence="1">Uncharacterized protein</fullName>
    </submittedName>
</protein>
<evidence type="ECO:0000313" key="2">
    <source>
        <dbReference type="Proteomes" id="UP000824782"/>
    </source>
</evidence>
<evidence type="ECO:0000313" key="1">
    <source>
        <dbReference type="EMBL" id="KAG8575347.1"/>
    </source>
</evidence>
<reference evidence="1" key="1">
    <citation type="thesis" date="2020" institute="ProQuest LLC" country="789 East Eisenhower Parkway, Ann Arbor, MI, USA">
        <title>Comparative Genomics and Chromosome Evolution.</title>
        <authorList>
            <person name="Mudd A.B."/>
        </authorList>
    </citation>
    <scope>NUCLEOTIDE SEQUENCE</scope>
    <source>
        <strain evidence="1">237g6f4</strain>
        <tissue evidence="1">Blood</tissue>
    </source>
</reference>